<dbReference type="HOGENOM" id="CLU_843822_0_0_7"/>
<dbReference type="AlphaFoldDB" id="Q316Z4"/>
<protein>
    <submittedName>
        <fullName evidence="1">Uncharacterized protein</fullName>
    </submittedName>
</protein>
<accession>Q316Z4</accession>
<dbReference type="RefSeq" id="WP_011366356.1">
    <property type="nucleotide sequence ID" value="NC_007519.1"/>
</dbReference>
<sequence>MKNAKQFITLYNKAAEERFARFGEYYPVRTWDELYADQNRIYEEHLKDKTVCGAATSAYLRLLPSALGDFGLYTAFQERSCETLNNVLFQTARRQLLLGGITAGGTDHCNFLLDLLTAFSCNDFEVFARFFPASLPFAVSPFYVAPAMNMIKVLYYGESVHLPEVLAQADSFLKKKSAVFDTAVVGYLAALIRRDHKAAGGALEQACAGYQRMQTGYVFGKYMKCFAKEVHGLYRLARLVDSDFFETVTPPEHPAFCAEFECWQKEHQYPAGRLFYRYPDEMHYMNRIFAAPIPDVALVVGRRKNERYKDVDKFLADLTAAVQRVP</sequence>
<evidence type="ECO:0000313" key="2">
    <source>
        <dbReference type="Proteomes" id="UP000002710"/>
    </source>
</evidence>
<gene>
    <name evidence="1" type="ordered locus">Dde_0201</name>
</gene>
<evidence type="ECO:0000313" key="1">
    <source>
        <dbReference type="EMBL" id="ABB37002.1"/>
    </source>
</evidence>
<organism evidence="1 2">
    <name type="scientific">Oleidesulfovibrio alaskensis (strain ATCC BAA-1058 / DSM 17464 / G20)</name>
    <name type="common">Desulfovibrio alaskensis</name>
    <dbReference type="NCBI Taxonomy" id="207559"/>
    <lineage>
        <taxon>Bacteria</taxon>
        <taxon>Pseudomonadati</taxon>
        <taxon>Thermodesulfobacteriota</taxon>
        <taxon>Desulfovibrionia</taxon>
        <taxon>Desulfovibrionales</taxon>
        <taxon>Desulfovibrionaceae</taxon>
        <taxon>Oleidesulfovibrio</taxon>
    </lineage>
</organism>
<keyword evidence="2" id="KW-1185">Reference proteome</keyword>
<reference evidence="1 2" key="1">
    <citation type="journal article" date="2011" name="J. Bacteriol.">
        <title>Complete genome sequence and updated annotation of Desulfovibrio alaskensis G20.</title>
        <authorList>
            <person name="Hauser L.J."/>
            <person name="Land M.L."/>
            <person name="Brown S.D."/>
            <person name="Larimer F."/>
            <person name="Keller K.L."/>
            <person name="Rapp-Giles B.J."/>
            <person name="Price M.N."/>
            <person name="Lin M."/>
            <person name="Bruce D.C."/>
            <person name="Detter J.C."/>
            <person name="Tapia R."/>
            <person name="Han C.S."/>
            <person name="Goodwin L.A."/>
            <person name="Cheng J.F."/>
            <person name="Pitluck S."/>
            <person name="Copeland A."/>
            <person name="Lucas S."/>
            <person name="Nolan M."/>
            <person name="Lapidus A.L."/>
            <person name="Palumbo A.V."/>
            <person name="Wall J.D."/>
        </authorList>
    </citation>
    <scope>NUCLEOTIDE SEQUENCE [LARGE SCALE GENOMIC DNA]</scope>
    <source>
        <strain evidence="2">ATCC BAA 1058 / DSM 17464 / G20</strain>
    </source>
</reference>
<dbReference type="eggNOG" id="ENOG502Z8IQ">
    <property type="taxonomic scope" value="Bacteria"/>
</dbReference>
<dbReference type="EMBL" id="CP000112">
    <property type="protein sequence ID" value="ABB37002.1"/>
    <property type="molecule type" value="Genomic_DNA"/>
</dbReference>
<name>Q316Z4_OLEA2</name>
<dbReference type="Proteomes" id="UP000002710">
    <property type="component" value="Chromosome"/>
</dbReference>
<proteinExistence type="predicted"/>
<dbReference type="KEGG" id="dde:Dde_0201"/>